<dbReference type="RefSeq" id="WP_180544614.1">
    <property type="nucleotide sequence ID" value="NZ_JACCJZ010000013.1"/>
</dbReference>
<name>A0A7Z0QSU8_9GAMM</name>
<evidence type="ECO:0000313" key="2">
    <source>
        <dbReference type="Proteomes" id="UP000589896"/>
    </source>
</evidence>
<dbReference type="AlphaFoldDB" id="A0A7Z0QSU8"/>
<reference evidence="1 2" key="1">
    <citation type="submission" date="2020-07" db="EMBL/GenBank/DDBJ databases">
        <title>isolation of Luteimonas sp. SJ-16.</title>
        <authorList>
            <person name="Huang X.-X."/>
            <person name="Xu L."/>
            <person name="Sun J.-Q."/>
        </authorList>
    </citation>
    <scope>NUCLEOTIDE SEQUENCE [LARGE SCALE GENOMIC DNA]</scope>
    <source>
        <strain evidence="1 2">SJ-16</strain>
    </source>
</reference>
<dbReference type="EMBL" id="JACCJZ010000013">
    <property type="protein sequence ID" value="NYZ62395.1"/>
    <property type="molecule type" value="Genomic_DNA"/>
</dbReference>
<protein>
    <submittedName>
        <fullName evidence="1">Uncharacterized protein</fullName>
    </submittedName>
</protein>
<organism evidence="1 2">
    <name type="scientific">Luteimonas deserti</name>
    <dbReference type="NCBI Taxonomy" id="2752306"/>
    <lineage>
        <taxon>Bacteria</taxon>
        <taxon>Pseudomonadati</taxon>
        <taxon>Pseudomonadota</taxon>
        <taxon>Gammaproteobacteria</taxon>
        <taxon>Lysobacterales</taxon>
        <taxon>Lysobacteraceae</taxon>
        <taxon>Luteimonas</taxon>
    </lineage>
</organism>
<keyword evidence="2" id="KW-1185">Reference proteome</keyword>
<accession>A0A7Z0QSU8</accession>
<gene>
    <name evidence="1" type="ORF">H0E82_06410</name>
</gene>
<dbReference type="Proteomes" id="UP000589896">
    <property type="component" value="Unassembled WGS sequence"/>
</dbReference>
<proteinExistence type="predicted"/>
<evidence type="ECO:0000313" key="1">
    <source>
        <dbReference type="EMBL" id="NYZ62395.1"/>
    </source>
</evidence>
<sequence length="57" mass="6154">MALSDEQLRILRAIDTTTDISEADTDWAVNSGFAVLAEDGDIDLTQSGREALDARAE</sequence>
<comment type="caution">
    <text evidence="1">The sequence shown here is derived from an EMBL/GenBank/DDBJ whole genome shotgun (WGS) entry which is preliminary data.</text>
</comment>